<keyword evidence="1" id="KW-0812">Transmembrane</keyword>
<evidence type="ECO:0000259" key="2">
    <source>
        <dbReference type="Pfam" id="PF00892"/>
    </source>
</evidence>
<feature type="transmembrane region" description="Helical" evidence="1">
    <location>
        <begin position="133"/>
        <end position="150"/>
    </location>
</feature>
<dbReference type="OrthoDB" id="369870at2"/>
<name>A0A552VAR6_9FLAO</name>
<proteinExistence type="predicted"/>
<feature type="transmembrane region" description="Helical" evidence="1">
    <location>
        <begin position="109"/>
        <end position="126"/>
    </location>
</feature>
<feature type="transmembrane region" description="Helical" evidence="1">
    <location>
        <begin position="246"/>
        <end position="263"/>
    </location>
</feature>
<evidence type="ECO:0000313" key="4">
    <source>
        <dbReference type="Proteomes" id="UP000320643"/>
    </source>
</evidence>
<dbReference type="Gene3D" id="1.10.3730.20">
    <property type="match status" value="1"/>
</dbReference>
<keyword evidence="1" id="KW-0472">Membrane</keyword>
<accession>A0A552VAR6</accession>
<dbReference type="Proteomes" id="UP000320643">
    <property type="component" value="Unassembled WGS sequence"/>
</dbReference>
<evidence type="ECO:0000313" key="3">
    <source>
        <dbReference type="EMBL" id="TRW27577.1"/>
    </source>
</evidence>
<dbReference type="PANTHER" id="PTHR22911:SF137">
    <property type="entry name" value="SOLUTE CARRIER FAMILY 35 MEMBER G2-RELATED"/>
    <property type="match status" value="1"/>
</dbReference>
<organism evidence="3 4">
    <name type="scientific">Flavobacterium zepuense</name>
    <dbReference type="NCBI Taxonomy" id="2593302"/>
    <lineage>
        <taxon>Bacteria</taxon>
        <taxon>Pseudomonadati</taxon>
        <taxon>Bacteroidota</taxon>
        <taxon>Flavobacteriia</taxon>
        <taxon>Flavobacteriales</taxon>
        <taxon>Flavobacteriaceae</taxon>
        <taxon>Flavobacterium</taxon>
    </lineage>
</organism>
<keyword evidence="1" id="KW-1133">Transmembrane helix</keyword>
<dbReference type="GO" id="GO:0016020">
    <property type="term" value="C:membrane"/>
    <property type="evidence" value="ECO:0007669"/>
    <property type="project" value="InterPro"/>
</dbReference>
<evidence type="ECO:0000256" key="1">
    <source>
        <dbReference type="SAM" id="Phobius"/>
    </source>
</evidence>
<dbReference type="RefSeq" id="WP_143371805.1">
    <property type="nucleotide sequence ID" value="NZ_VJVZ01000001.1"/>
</dbReference>
<feature type="transmembrane region" description="Helical" evidence="1">
    <location>
        <begin position="7"/>
        <end position="24"/>
    </location>
</feature>
<dbReference type="SUPFAM" id="SSF103481">
    <property type="entry name" value="Multidrug resistance efflux transporter EmrE"/>
    <property type="match status" value="2"/>
</dbReference>
<feature type="transmembrane region" description="Helical" evidence="1">
    <location>
        <begin position="269"/>
        <end position="291"/>
    </location>
</feature>
<feature type="transmembrane region" description="Helical" evidence="1">
    <location>
        <begin position="36"/>
        <end position="54"/>
    </location>
</feature>
<reference evidence="3 4" key="1">
    <citation type="submission" date="2019-07" db="EMBL/GenBank/DDBJ databases">
        <title>Flavobacterium sp. nov., isolated from glacier ice.</title>
        <authorList>
            <person name="Liu Q."/>
            <person name="Xin Y.-H."/>
        </authorList>
    </citation>
    <scope>NUCLEOTIDE SEQUENCE [LARGE SCALE GENOMIC DNA]</scope>
    <source>
        <strain evidence="3 4">ZT4R6</strain>
    </source>
</reference>
<dbReference type="PANTHER" id="PTHR22911">
    <property type="entry name" value="ACYL-MALONYL CONDENSING ENZYME-RELATED"/>
    <property type="match status" value="1"/>
</dbReference>
<protein>
    <submittedName>
        <fullName evidence="3">EamA family transporter</fullName>
    </submittedName>
</protein>
<comment type="caution">
    <text evidence="3">The sequence shown here is derived from an EMBL/GenBank/DDBJ whole genome shotgun (WGS) entry which is preliminary data.</text>
</comment>
<feature type="domain" description="EamA" evidence="2">
    <location>
        <begin position="6"/>
        <end position="149"/>
    </location>
</feature>
<feature type="transmembrane region" description="Helical" evidence="1">
    <location>
        <begin position="75"/>
        <end position="97"/>
    </location>
</feature>
<keyword evidence="4" id="KW-1185">Reference proteome</keyword>
<dbReference type="EMBL" id="VJVZ01000001">
    <property type="protein sequence ID" value="TRW27577.1"/>
    <property type="molecule type" value="Genomic_DNA"/>
</dbReference>
<gene>
    <name evidence="3" type="ORF">FMM05_02755</name>
</gene>
<dbReference type="AlphaFoldDB" id="A0A552VAR6"/>
<feature type="transmembrane region" description="Helical" evidence="1">
    <location>
        <begin position="156"/>
        <end position="172"/>
    </location>
</feature>
<dbReference type="Pfam" id="PF00892">
    <property type="entry name" value="EamA"/>
    <property type="match status" value="2"/>
</dbReference>
<feature type="transmembrane region" description="Helical" evidence="1">
    <location>
        <begin position="182"/>
        <end position="201"/>
    </location>
</feature>
<dbReference type="InterPro" id="IPR037185">
    <property type="entry name" value="EmrE-like"/>
</dbReference>
<feature type="domain" description="EamA" evidence="2">
    <location>
        <begin position="157"/>
        <end position="286"/>
    </location>
</feature>
<dbReference type="InterPro" id="IPR000620">
    <property type="entry name" value="EamA_dom"/>
</dbReference>
<feature type="transmembrane region" description="Helical" evidence="1">
    <location>
        <begin position="213"/>
        <end position="234"/>
    </location>
</feature>
<sequence length="301" mass="34290">MKFPKYYLAAITAFIIWGFFSFVLKPLQAYPSPDILFYRIFFCVVLMWVTNVLFRRKNIAESRASFMQLEPKKRKNLIALTIISSLLLCANWFFFIYVMNHISVKAASFAYLLCPILTTVCAFIILKEHLSKLQWGAVAISFVGCIMLSYNSFNDVFYSFIVAISYALYLVLQKKFEGIDKFLLLSVQLLISSIVLLPFYPVYSGPLPTEIMFYSYILIIAIFFTITPMLLNLFALKGISSSTLGIMLYLNPLIGFFLAAFYYGEEISAMQIAAYSLIIVSIVIFNVGSYLKIKAVSTPVQ</sequence>